<proteinExistence type="predicted"/>
<sequence length="116" mass="13118">MSPTWLRPRWLFNRRVAKTLLWTMLLLAAAVAANIAGIHYLGSVVGWERWLAEASGYFLLWRLCLYGATGYGWVWMRRRLLARETGTEAKRRLLRAEIAGVAGIVALEASLLMQAA</sequence>
<dbReference type="OrthoDB" id="8970903at2"/>
<keyword evidence="1" id="KW-0472">Membrane</keyword>
<keyword evidence="1" id="KW-1133">Transmembrane helix</keyword>
<feature type="transmembrane region" description="Helical" evidence="1">
    <location>
        <begin position="54"/>
        <end position="75"/>
    </location>
</feature>
<dbReference type="EMBL" id="AMCZ02000006">
    <property type="protein sequence ID" value="EWC41992.1"/>
    <property type="molecule type" value="Genomic_DNA"/>
</dbReference>
<dbReference type="AlphaFoldDB" id="A0A061JQK1"/>
<organism evidence="2 3">
    <name type="scientific">Stutzerimonas stutzeri KOS6</name>
    <dbReference type="NCBI Taxonomy" id="1218352"/>
    <lineage>
        <taxon>Bacteria</taxon>
        <taxon>Pseudomonadati</taxon>
        <taxon>Pseudomonadota</taxon>
        <taxon>Gammaproteobacteria</taxon>
        <taxon>Pseudomonadales</taxon>
        <taxon>Pseudomonadaceae</taxon>
        <taxon>Stutzerimonas</taxon>
    </lineage>
</organism>
<protein>
    <submittedName>
        <fullName evidence="2">Uncharacterized protein</fullName>
    </submittedName>
</protein>
<evidence type="ECO:0000256" key="1">
    <source>
        <dbReference type="SAM" id="Phobius"/>
    </source>
</evidence>
<comment type="caution">
    <text evidence="2">The sequence shown here is derived from an EMBL/GenBank/DDBJ whole genome shotgun (WGS) entry which is preliminary data.</text>
</comment>
<gene>
    <name evidence="2" type="ORF">B597_006935</name>
</gene>
<dbReference type="Proteomes" id="UP000026923">
    <property type="component" value="Unassembled WGS sequence"/>
</dbReference>
<dbReference type="eggNOG" id="ENOG502ZVEC">
    <property type="taxonomic scope" value="Bacteria"/>
</dbReference>
<accession>A0A061JQK1</accession>
<evidence type="ECO:0000313" key="3">
    <source>
        <dbReference type="Proteomes" id="UP000026923"/>
    </source>
</evidence>
<evidence type="ECO:0000313" key="2">
    <source>
        <dbReference type="EMBL" id="EWC41992.1"/>
    </source>
</evidence>
<keyword evidence="1" id="KW-0812">Transmembrane</keyword>
<feature type="transmembrane region" description="Helical" evidence="1">
    <location>
        <begin position="20"/>
        <end position="42"/>
    </location>
</feature>
<name>A0A061JQK1_STUST</name>
<dbReference type="RefSeq" id="WP_003296505.1">
    <property type="nucleotide sequence ID" value="NZ_KK020675.1"/>
</dbReference>
<reference evidence="2 3" key="1">
    <citation type="journal article" date="2013" name="Genome Announc.">
        <title>Draft Genome of the Nitrogen-Fixing Bacterium Pseudomonas stutzeri Strain KOS6 Isolated from Industrial Hydrocarbon Sludge.</title>
        <authorList>
            <person name="Grigoryeva T.V."/>
            <person name="Laikov A.V."/>
            <person name="Naumova R.P."/>
            <person name="Manolov A.I."/>
            <person name="Larin A.K."/>
            <person name="Karpova I.Y."/>
            <person name="Semashko T.A."/>
            <person name="Alexeev D.G."/>
            <person name="Kostryukova E.S."/>
            <person name="Muller R."/>
            <person name="Govorun V.M."/>
        </authorList>
    </citation>
    <scope>NUCLEOTIDE SEQUENCE [LARGE SCALE GENOMIC DNA]</scope>
    <source>
        <strain evidence="2 3">KOS6</strain>
    </source>
</reference>
<dbReference type="HOGENOM" id="CLU_163355_0_0_6"/>